<gene>
    <name evidence="6" type="ORF">GS8_681</name>
</gene>
<keyword evidence="3" id="KW-0328">Glycosyltransferase</keyword>
<dbReference type="InterPro" id="IPR029044">
    <property type="entry name" value="Nucleotide-diphossugar_trans"/>
</dbReference>
<dbReference type="EMBL" id="LUCS01000009">
    <property type="protein sequence ID" value="KAF6512382.1"/>
    <property type="molecule type" value="Genomic_DNA"/>
</dbReference>
<comment type="similarity">
    <text evidence="2">Belongs to the glycosyltransferase 2 family.</text>
</comment>
<protein>
    <submittedName>
        <fullName evidence="6">Glycosyltransferase</fullName>
    </submittedName>
</protein>
<dbReference type="InterPro" id="IPR001173">
    <property type="entry name" value="Glyco_trans_2-like"/>
</dbReference>
<comment type="pathway">
    <text evidence="1">Cell wall biogenesis; cell wall polysaccharide biosynthesis.</text>
</comment>
<dbReference type="PANTHER" id="PTHR43179:SF12">
    <property type="entry name" value="GALACTOFURANOSYLTRANSFERASE GLFT2"/>
    <property type="match status" value="1"/>
</dbReference>
<sequence>MFIKKLYYKLFYKIYALIFRKYLLKEYMLNTLIPTNNKGQENSEIDIILPIFNGFEYLVKCVDSIINNSDKPFNLYLLNDSSTDSRVSNYLEKLKNRYNSGEFRDSYLKSLIVINNKFNKGFVKNVNQGFELIANNKNNIVIINTDVEVPENWLSRITYPFEIYERIASVTPMSNSATILSIPHKSSDNPIPSGFDINKMDSICQSIGYPLVKIPTGIGFCMAINKKALNEVGFFDENTFELGYGEENDWCTRATNAGFVNIAATNLFVYHKHGVSFGESLNKKRQKLRRENYKKLVLKHPNYEKRLQKFIAVDPLKEYRIKISEKLNI</sequence>
<evidence type="ECO:0000256" key="3">
    <source>
        <dbReference type="ARBA" id="ARBA00022676"/>
    </source>
</evidence>
<evidence type="ECO:0000313" key="7">
    <source>
        <dbReference type="Proteomes" id="UP000773850"/>
    </source>
</evidence>
<dbReference type="SUPFAM" id="SSF53448">
    <property type="entry name" value="Nucleotide-diphospho-sugar transferases"/>
    <property type="match status" value="1"/>
</dbReference>
<accession>A0ABQ7HJP0</accession>
<evidence type="ECO:0000256" key="2">
    <source>
        <dbReference type="ARBA" id="ARBA00006739"/>
    </source>
</evidence>
<proteinExistence type="inferred from homology"/>
<name>A0ABQ7HJP0_GEOSE</name>
<dbReference type="Proteomes" id="UP000773850">
    <property type="component" value="Unassembled WGS sequence"/>
</dbReference>
<evidence type="ECO:0000259" key="5">
    <source>
        <dbReference type="Pfam" id="PF00535"/>
    </source>
</evidence>
<keyword evidence="7" id="KW-1185">Reference proteome</keyword>
<organism evidence="6 7">
    <name type="scientific">Geobacillus stearothermophilus</name>
    <name type="common">Bacillus stearothermophilus</name>
    <dbReference type="NCBI Taxonomy" id="1422"/>
    <lineage>
        <taxon>Bacteria</taxon>
        <taxon>Bacillati</taxon>
        <taxon>Bacillota</taxon>
        <taxon>Bacilli</taxon>
        <taxon>Bacillales</taxon>
        <taxon>Anoxybacillaceae</taxon>
        <taxon>Geobacillus</taxon>
    </lineage>
</organism>
<evidence type="ECO:0000256" key="4">
    <source>
        <dbReference type="ARBA" id="ARBA00022679"/>
    </source>
</evidence>
<evidence type="ECO:0000256" key="1">
    <source>
        <dbReference type="ARBA" id="ARBA00004776"/>
    </source>
</evidence>
<feature type="domain" description="Glycosyltransferase 2-like" evidence="5">
    <location>
        <begin position="47"/>
        <end position="232"/>
    </location>
</feature>
<reference evidence="6 7" key="1">
    <citation type="submission" date="2016-03" db="EMBL/GenBank/DDBJ databases">
        <title>Spore heat resistance.</title>
        <authorList>
            <person name="Boekhorst J."/>
            <person name="Berendsen E.M."/>
            <person name="Wells-Bennik M.H."/>
            <person name="Kuipers O.P."/>
        </authorList>
    </citation>
    <scope>NUCLEOTIDE SEQUENCE [LARGE SCALE GENOMIC DNA]</scope>
    <source>
        <strain evidence="6 7">GS8</strain>
    </source>
</reference>
<keyword evidence="4" id="KW-0808">Transferase</keyword>
<evidence type="ECO:0000313" key="6">
    <source>
        <dbReference type="EMBL" id="KAF6512382.1"/>
    </source>
</evidence>
<dbReference type="Gene3D" id="3.90.550.10">
    <property type="entry name" value="Spore Coat Polysaccharide Biosynthesis Protein SpsA, Chain A"/>
    <property type="match status" value="1"/>
</dbReference>
<dbReference type="Pfam" id="PF00535">
    <property type="entry name" value="Glycos_transf_2"/>
    <property type="match status" value="1"/>
</dbReference>
<dbReference type="PANTHER" id="PTHR43179">
    <property type="entry name" value="RHAMNOSYLTRANSFERASE WBBL"/>
    <property type="match status" value="1"/>
</dbReference>
<comment type="caution">
    <text evidence="6">The sequence shown here is derived from an EMBL/GenBank/DDBJ whole genome shotgun (WGS) entry which is preliminary data.</text>
</comment>